<evidence type="ECO:0000313" key="3">
    <source>
        <dbReference type="Proteomes" id="UP000192441"/>
    </source>
</evidence>
<accession>A0AA91LSZ3</accession>
<feature type="region of interest" description="Disordered" evidence="1">
    <location>
        <begin position="95"/>
        <end position="114"/>
    </location>
</feature>
<organism evidence="2 3">
    <name type="scientific">Mycobacterium branderi</name>
    <dbReference type="NCBI Taxonomy" id="43348"/>
    <lineage>
        <taxon>Bacteria</taxon>
        <taxon>Bacillati</taxon>
        <taxon>Actinomycetota</taxon>
        <taxon>Actinomycetes</taxon>
        <taxon>Mycobacteriales</taxon>
        <taxon>Mycobacteriaceae</taxon>
        <taxon>Mycobacterium</taxon>
    </lineage>
</organism>
<dbReference type="AlphaFoldDB" id="A0AA91LSZ3"/>
<evidence type="ECO:0000313" key="2">
    <source>
        <dbReference type="EMBL" id="ORA32798.1"/>
    </source>
</evidence>
<reference evidence="2 3" key="1">
    <citation type="submission" date="2016-12" db="EMBL/GenBank/DDBJ databases">
        <title>The new phylogeny of genus Mycobacterium.</title>
        <authorList>
            <person name="Tortoli E."/>
            <person name="Trovato A."/>
            <person name="Cirillo D.M."/>
        </authorList>
    </citation>
    <scope>NUCLEOTIDE SEQUENCE [LARGE SCALE GENOMIC DNA]</scope>
    <source>
        <strain evidence="2 3">DSM 44624</strain>
    </source>
</reference>
<comment type="caution">
    <text evidence="2">The sequence shown here is derived from an EMBL/GenBank/DDBJ whole genome shotgun (WGS) entry which is preliminary data.</text>
</comment>
<dbReference type="EMBL" id="MVHM01000022">
    <property type="protein sequence ID" value="ORA32798.1"/>
    <property type="molecule type" value="Genomic_DNA"/>
</dbReference>
<sequence length="175" mass="18784">MLAPSGLLAGVDEALVGDFAGAVLGGVSAPGLRAVAAATVCMVRARSSLAVAIVCKAWAAACLVPRRIWWIPVSSPRWYWSASLVTAADVGHGTTSAIGQDRPAHSPDPPRSRSEQWQHYRFSRLAMWLARNPERSRPDNRSFDGGRSSAMRPIRDLAVYWPHEIAEGPATGGVE</sequence>
<name>A0AA91LSZ3_9MYCO</name>
<gene>
    <name evidence="2" type="ORF">BST20_24335</name>
</gene>
<protein>
    <submittedName>
        <fullName evidence="2">Uncharacterized protein</fullName>
    </submittedName>
</protein>
<feature type="compositionally biased region" description="Basic and acidic residues" evidence="1">
    <location>
        <begin position="102"/>
        <end position="114"/>
    </location>
</feature>
<dbReference type="Proteomes" id="UP000192441">
    <property type="component" value="Unassembled WGS sequence"/>
</dbReference>
<proteinExistence type="predicted"/>
<evidence type="ECO:0000256" key="1">
    <source>
        <dbReference type="SAM" id="MobiDB-lite"/>
    </source>
</evidence>